<protein>
    <submittedName>
        <fullName evidence="1">Uncharacterized protein</fullName>
    </submittedName>
</protein>
<name>A0A9W9KAU8_9EURO</name>
<gene>
    <name evidence="1" type="ORF">N7532_006436</name>
</gene>
<dbReference type="Proteomes" id="UP001149074">
    <property type="component" value="Unassembled WGS sequence"/>
</dbReference>
<reference evidence="1" key="2">
    <citation type="journal article" date="2023" name="IMA Fungus">
        <title>Comparative genomic study of the Penicillium genus elucidates a diverse pangenome and 15 lateral gene transfer events.</title>
        <authorList>
            <person name="Petersen C."/>
            <person name="Sorensen T."/>
            <person name="Nielsen M.R."/>
            <person name="Sondergaard T.E."/>
            <person name="Sorensen J.L."/>
            <person name="Fitzpatrick D.A."/>
            <person name="Frisvad J.C."/>
            <person name="Nielsen K.L."/>
        </authorList>
    </citation>
    <scope>NUCLEOTIDE SEQUENCE</scope>
    <source>
        <strain evidence="1">IBT 30761</strain>
    </source>
</reference>
<reference evidence="1" key="1">
    <citation type="submission" date="2022-11" db="EMBL/GenBank/DDBJ databases">
        <authorList>
            <person name="Petersen C."/>
        </authorList>
    </citation>
    <scope>NUCLEOTIDE SEQUENCE</scope>
    <source>
        <strain evidence="1">IBT 30761</strain>
    </source>
</reference>
<evidence type="ECO:0000313" key="2">
    <source>
        <dbReference type="Proteomes" id="UP001149074"/>
    </source>
</evidence>
<proteinExistence type="predicted"/>
<dbReference type="EMBL" id="JAPQKI010000005">
    <property type="protein sequence ID" value="KAJ5099435.1"/>
    <property type="molecule type" value="Genomic_DNA"/>
</dbReference>
<dbReference type="AlphaFoldDB" id="A0A9W9KAU8"/>
<dbReference type="RefSeq" id="XP_056475089.1">
    <property type="nucleotide sequence ID" value="XM_056618930.1"/>
</dbReference>
<organism evidence="1 2">
    <name type="scientific">Penicillium argentinense</name>
    <dbReference type="NCBI Taxonomy" id="1131581"/>
    <lineage>
        <taxon>Eukaryota</taxon>
        <taxon>Fungi</taxon>
        <taxon>Dikarya</taxon>
        <taxon>Ascomycota</taxon>
        <taxon>Pezizomycotina</taxon>
        <taxon>Eurotiomycetes</taxon>
        <taxon>Eurotiomycetidae</taxon>
        <taxon>Eurotiales</taxon>
        <taxon>Aspergillaceae</taxon>
        <taxon>Penicillium</taxon>
    </lineage>
</organism>
<evidence type="ECO:0000313" key="1">
    <source>
        <dbReference type="EMBL" id="KAJ5099435.1"/>
    </source>
</evidence>
<accession>A0A9W9KAU8</accession>
<dbReference type="GeneID" id="81357909"/>
<comment type="caution">
    <text evidence="1">The sequence shown here is derived from an EMBL/GenBank/DDBJ whole genome shotgun (WGS) entry which is preliminary data.</text>
</comment>
<keyword evidence="2" id="KW-1185">Reference proteome</keyword>
<sequence>MAVEALAVIVPSHTNGTNGVNGVNRVNGDVGHNNMPVALLLEALQRLLVDSKTIGMLSKKFSLDNFINKHAVHKKVITNIDIDKVNVENENDAFLDTMIDLKVQKD</sequence>